<dbReference type="Gene3D" id="3.40.630.10">
    <property type="entry name" value="Zn peptidases"/>
    <property type="match status" value="1"/>
</dbReference>
<dbReference type="InterPro" id="IPR023042">
    <property type="entry name" value="Peptidase_M17_leu_NH2_pept"/>
</dbReference>
<dbReference type="InterPro" id="IPR043472">
    <property type="entry name" value="Macro_dom-like"/>
</dbReference>
<dbReference type="InterPro" id="IPR011356">
    <property type="entry name" value="Leucine_aapep/pepB"/>
</dbReference>
<dbReference type="InterPro" id="IPR008283">
    <property type="entry name" value="Peptidase_M17_N"/>
</dbReference>
<dbReference type="EC" id="3.4.11.1" evidence="8"/>
<evidence type="ECO:0000259" key="9">
    <source>
        <dbReference type="PROSITE" id="PS00631"/>
    </source>
</evidence>
<feature type="binding site" evidence="8">
    <location>
        <position position="320"/>
    </location>
    <ligand>
        <name>Mn(2+)</name>
        <dbReference type="ChEBI" id="CHEBI:29035"/>
        <label>1</label>
    </ligand>
</feature>
<evidence type="ECO:0000256" key="1">
    <source>
        <dbReference type="ARBA" id="ARBA00000135"/>
    </source>
</evidence>
<keyword evidence="8" id="KW-0464">Manganese</keyword>
<feature type="binding site" evidence="8">
    <location>
        <position position="243"/>
    </location>
    <ligand>
        <name>Mn(2+)</name>
        <dbReference type="ChEBI" id="CHEBI:29035"/>
        <label>2</label>
    </ligand>
</feature>
<dbReference type="Pfam" id="PF00883">
    <property type="entry name" value="Peptidase_M17"/>
    <property type="match status" value="1"/>
</dbReference>
<dbReference type="EMBL" id="CP027226">
    <property type="protein sequence ID" value="AVM42753.1"/>
    <property type="molecule type" value="Genomic_DNA"/>
</dbReference>
<dbReference type="GO" id="GO:0006508">
    <property type="term" value="P:proteolysis"/>
    <property type="evidence" value="ECO:0007669"/>
    <property type="project" value="UniProtKB-KW"/>
</dbReference>
<evidence type="ECO:0000256" key="7">
    <source>
        <dbReference type="ARBA" id="ARBA00049972"/>
    </source>
</evidence>
<dbReference type="OrthoDB" id="9809354at2"/>
<evidence type="ECO:0000313" key="11">
    <source>
        <dbReference type="Proteomes" id="UP000237947"/>
    </source>
</evidence>
<sequence length="470" mass="50851">MMLTVKLNQDTGLKVHLRPTNSDCSMVKFASEVSDFSAKKGELFFWPKENSESVLLAGLGELSELKLDDLRTLAFKIVKELVSHKVKEASVKLPELELDAEQALAAFFEGLIHSDYKFNKGTKDKKEQEITINVETEVADAEKVLEEVQNVMEGVFLARDLTNLTSNEMHPADLANCAKEKLEPLGVKVTILNEEEMLEKGMEAAYSVGKGSSFRPQFVVLEYNGDDSTKERTALVGKAICYDSGGYSLKPTSGMITMQADMGGAASVIGAFLALAKNKVKANVIGTFAPVENLVSGTSYRVGDIIGSMSGQTIEVENTDAEGRVTLADAIYYATSQDNVTRVIDIATLTGACVSALGTEFTGAITNNQEFYDEFIEASDLAGEKVWQLPISDDFKKANKSKVADFTNSAGFGGGTITAGLFVGEFLADKDLPWIHLDVAGTAYLGKPCGYLPERATGVHVKAFYNLLAK</sequence>
<evidence type="ECO:0000256" key="6">
    <source>
        <dbReference type="ARBA" id="ARBA00022801"/>
    </source>
</evidence>
<dbReference type="Proteomes" id="UP000237947">
    <property type="component" value="Chromosome"/>
</dbReference>
<gene>
    <name evidence="8" type="primary">pepA</name>
    <name evidence="10" type="ORF">C5Q98_05800</name>
</gene>
<feature type="binding site" evidence="8">
    <location>
        <position position="243"/>
    </location>
    <ligand>
        <name>Mn(2+)</name>
        <dbReference type="ChEBI" id="CHEBI:29035"/>
        <label>1</label>
    </ligand>
</feature>
<evidence type="ECO:0000256" key="5">
    <source>
        <dbReference type="ARBA" id="ARBA00022670"/>
    </source>
</evidence>
<keyword evidence="8" id="KW-0963">Cytoplasm</keyword>
<evidence type="ECO:0000313" key="10">
    <source>
        <dbReference type="EMBL" id="AVM42753.1"/>
    </source>
</evidence>
<dbReference type="SUPFAM" id="SSF52949">
    <property type="entry name" value="Macro domain-like"/>
    <property type="match status" value="1"/>
</dbReference>
<dbReference type="PRINTS" id="PR00481">
    <property type="entry name" value="LAMNOPPTDASE"/>
</dbReference>
<dbReference type="HAMAP" id="MF_00181">
    <property type="entry name" value="Cytosol_peptidase_M17"/>
    <property type="match status" value="1"/>
</dbReference>
<dbReference type="Pfam" id="PF02789">
    <property type="entry name" value="Peptidase_M17_N"/>
    <property type="match status" value="1"/>
</dbReference>
<dbReference type="KEGG" id="fsa:C5Q98_05800"/>
<evidence type="ECO:0000256" key="2">
    <source>
        <dbReference type="ARBA" id="ARBA00000967"/>
    </source>
</evidence>
<keyword evidence="8" id="KW-0479">Metal-binding</keyword>
<dbReference type="PROSITE" id="PS00631">
    <property type="entry name" value="CYTOSOL_AP"/>
    <property type="match status" value="1"/>
</dbReference>
<feature type="active site" evidence="8">
    <location>
        <position position="324"/>
    </location>
</feature>
<feature type="domain" description="Cytosol aminopeptidase" evidence="9">
    <location>
        <begin position="318"/>
        <end position="325"/>
    </location>
</feature>
<dbReference type="InterPro" id="IPR000819">
    <property type="entry name" value="Peptidase_M17_C"/>
</dbReference>
<dbReference type="SUPFAM" id="SSF53187">
    <property type="entry name" value="Zn-dependent exopeptidases"/>
    <property type="match status" value="1"/>
</dbReference>
<comment type="function">
    <text evidence="7 8">Presumably involved in the processing and regular turnover of intracellular proteins. Catalyzes the removal of unsubstituted N-terminal amino acids from various peptides.</text>
</comment>
<dbReference type="GO" id="GO:0070006">
    <property type="term" value="F:metalloaminopeptidase activity"/>
    <property type="evidence" value="ECO:0007669"/>
    <property type="project" value="InterPro"/>
</dbReference>
<feature type="binding site" evidence="8">
    <location>
        <position position="238"/>
    </location>
    <ligand>
        <name>Mn(2+)</name>
        <dbReference type="ChEBI" id="CHEBI:29035"/>
        <label>2</label>
    </ligand>
</feature>
<dbReference type="NCBIfam" id="NF002083">
    <property type="entry name" value="PRK00913.3-5"/>
    <property type="match status" value="1"/>
</dbReference>
<keyword evidence="4 8" id="KW-0031">Aminopeptidase</keyword>
<comment type="cofactor">
    <cofactor evidence="8">
        <name>Mn(2+)</name>
        <dbReference type="ChEBI" id="CHEBI:29035"/>
    </cofactor>
    <text evidence="8">Binds 2 manganese ions per subunit.</text>
</comment>
<reference evidence="11" key="1">
    <citation type="submission" date="2018-02" db="EMBL/GenBank/DDBJ databases">
        <authorList>
            <person name="Holder M.E."/>
            <person name="Ajami N.J."/>
            <person name="Petrosino J.F."/>
        </authorList>
    </citation>
    <scope>NUCLEOTIDE SEQUENCE [LARGE SCALE GENOMIC DNA]</scope>
    <source>
        <strain evidence="11">CCUG 47711</strain>
    </source>
</reference>
<keyword evidence="11" id="KW-1185">Reference proteome</keyword>
<evidence type="ECO:0000256" key="4">
    <source>
        <dbReference type="ARBA" id="ARBA00022438"/>
    </source>
</evidence>
<feature type="active site" evidence="8">
    <location>
        <position position="250"/>
    </location>
</feature>
<dbReference type="GO" id="GO:0030145">
    <property type="term" value="F:manganese ion binding"/>
    <property type="evidence" value="ECO:0007669"/>
    <property type="project" value="UniProtKB-UniRule"/>
</dbReference>
<dbReference type="PANTHER" id="PTHR11963:SF23">
    <property type="entry name" value="CYTOSOL AMINOPEPTIDASE"/>
    <property type="match status" value="1"/>
</dbReference>
<keyword evidence="6 8" id="KW-0378">Hydrolase</keyword>
<protein>
    <recommendedName>
        <fullName evidence="8">Probable cytosol aminopeptidase</fullName>
        <ecNumber evidence="8">3.4.11.1</ecNumber>
    </recommendedName>
    <alternativeName>
        <fullName evidence="8">Leucine aminopeptidase</fullName>
        <shortName evidence="8">LAP</shortName>
        <ecNumber evidence="8">3.4.11.10</ecNumber>
    </alternativeName>
    <alternativeName>
        <fullName evidence="8">Leucyl aminopeptidase</fullName>
    </alternativeName>
</protein>
<dbReference type="GO" id="GO:0005737">
    <property type="term" value="C:cytoplasm"/>
    <property type="evidence" value="ECO:0007669"/>
    <property type="project" value="UniProtKB-SubCell"/>
</dbReference>
<comment type="catalytic activity">
    <reaction evidence="1 8">
        <text>Release of an N-terminal amino acid, Xaa-|-Yaa-, in which Xaa is preferably Leu, but may be other amino acids including Pro although not Arg or Lys, and Yaa may be Pro. Amino acid amides and methyl esters are also readily hydrolyzed, but rates on arylamides are exceedingly low.</text>
        <dbReference type="EC" id="3.4.11.1"/>
    </reaction>
</comment>
<feature type="binding site" evidence="8">
    <location>
        <position position="261"/>
    </location>
    <ligand>
        <name>Mn(2+)</name>
        <dbReference type="ChEBI" id="CHEBI:29035"/>
        <label>2</label>
    </ligand>
</feature>
<evidence type="ECO:0000256" key="8">
    <source>
        <dbReference type="HAMAP-Rule" id="MF_00181"/>
    </source>
</evidence>
<organism evidence="10 11">
    <name type="scientific">Fastidiosipila sanguinis</name>
    <dbReference type="NCBI Taxonomy" id="236753"/>
    <lineage>
        <taxon>Bacteria</taxon>
        <taxon>Bacillati</taxon>
        <taxon>Bacillota</taxon>
        <taxon>Clostridia</taxon>
        <taxon>Eubacteriales</taxon>
        <taxon>Oscillospiraceae</taxon>
        <taxon>Fastidiosipila</taxon>
    </lineage>
</organism>
<comment type="similarity">
    <text evidence="3 8">Belongs to the peptidase M17 family.</text>
</comment>
<name>A0A2S0KP02_9FIRM</name>
<feature type="binding site" evidence="8">
    <location>
        <position position="322"/>
    </location>
    <ligand>
        <name>Mn(2+)</name>
        <dbReference type="ChEBI" id="CHEBI:29035"/>
        <label>1</label>
    </ligand>
</feature>
<dbReference type="Gene3D" id="3.40.220.10">
    <property type="entry name" value="Leucine Aminopeptidase, subunit E, domain 1"/>
    <property type="match status" value="1"/>
</dbReference>
<accession>A0A2S0KP02</accession>
<dbReference type="PANTHER" id="PTHR11963">
    <property type="entry name" value="LEUCINE AMINOPEPTIDASE-RELATED"/>
    <property type="match status" value="1"/>
</dbReference>
<evidence type="ECO:0000256" key="3">
    <source>
        <dbReference type="ARBA" id="ARBA00009528"/>
    </source>
</evidence>
<comment type="catalytic activity">
    <reaction evidence="2 8">
        <text>Release of an N-terminal amino acid, preferentially leucine, but not glutamic or aspartic acids.</text>
        <dbReference type="EC" id="3.4.11.10"/>
    </reaction>
</comment>
<dbReference type="EC" id="3.4.11.10" evidence="8"/>
<keyword evidence="5 8" id="KW-0645">Protease</keyword>
<dbReference type="CDD" id="cd00433">
    <property type="entry name" value="Peptidase_M17"/>
    <property type="match status" value="1"/>
</dbReference>
<proteinExistence type="inferred from homology"/>
<dbReference type="AlphaFoldDB" id="A0A2S0KP02"/>
<feature type="binding site" evidence="8">
    <location>
        <position position="322"/>
    </location>
    <ligand>
        <name>Mn(2+)</name>
        <dbReference type="ChEBI" id="CHEBI:29035"/>
        <label>2</label>
    </ligand>
</feature>
<comment type="subcellular location">
    <subcellularLocation>
        <location evidence="8">Cytoplasm</location>
    </subcellularLocation>
</comment>